<dbReference type="RefSeq" id="WP_058464592.1">
    <property type="nucleotide sequence ID" value="NZ_CAAAHQ010000004.1"/>
</dbReference>
<dbReference type="OrthoDB" id="5296173at2"/>
<sequence>MAQINLLPWREQKREREKKRFLVLFFIIIALSVVIVFLINAYASNLVSNQLVRNQMLQDEITAMTNQLNKIKNLKKTREIFISRMFIVQHLQSIRTVMVHVFDELINVMPSGIYLTKIEGKNDILSVTGYTESNTYVSILMKNIENNEWIHSPVLSEIKKENRHESANNEFKLNFVLAPQFRLGIIR</sequence>
<evidence type="ECO:0000313" key="4">
    <source>
        <dbReference type="Proteomes" id="UP000054854"/>
    </source>
</evidence>
<keyword evidence="1" id="KW-0472">Membrane</keyword>
<dbReference type="PANTHER" id="PTHR40278">
    <property type="entry name" value="DNA UTILIZATION PROTEIN HOFN"/>
    <property type="match status" value="1"/>
</dbReference>
<feature type="transmembrane region" description="Helical" evidence="1">
    <location>
        <begin position="21"/>
        <end position="43"/>
    </location>
</feature>
<evidence type="ECO:0000313" key="2">
    <source>
        <dbReference type="EMBL" id="KTC88515.1"/>
    </source>
</evidence>
<dbReference type="Pfam" id="PF05137">
    <property type="entry name" value="PilN"/>
    <property type="match status" value="1"/>
</dbReference>
<name>A0A378ILI0_9GAMM</name>
<dbReference type="EMBL" id="UGNX01000001">
    <property type="protein sequence ID" value="STX35996.1"/>
    <property type="molecule type" value="Genomic_DNA"/>
</dbReference>
<proteinExistence type="predicted"/>
<gene>
    <name evidence="3" type="primary">pilN</name>
    <name evidence="2" type="ORF">Lcin_1392</name>
    <name evidence="3" type="ORF">NCTC12438_02626</name>
</gene>
<dbReference type="InterPro" id="IPR007813">
    <property type="entry name" value="PilN"/>
</dbReference>
<keyword evidence="1" id="KW-0812">Transmembrane</keyword>
<reference evidence="2 4" key="1">
    <citation type="submission" date="2015-11" db="EMBL/GenBank/DDBJ databases">
        <title>Genomic analysis of 38 Legionella species identifies large and diverse effector repertoires.</title>
        <authorList>
            <person name="Burstein D."/>
            <person name="Amaro F."/>
            <person name="Zusman T."/>
            <person name="Lifshitz Z."/>
            <person name="Cohen O."/>
            <person name="Gilbert J.A."/>
            <person name="Pupko T."/>
            <person name="Shuman H.A."/>
            <person name="Segal G."/>
        </authorList>
    </citation>
    <scope>NUCLEOTIDE SEQUENCE [LARGE SCALE GENOMIC DNA]</scope>
    <source>
        <strain evidence="2 4">CDC#72-OH-14</strain>
    </source>
</reference>
<dbReference type="GO" id="GO:0043683">
    <property type="term" value="P:type IV pilus assembly"/>
    <property type="evidence" value="ECO:0007669"/>
    <property type="project" value="TreeGrafter"/>
</dbReference>
<dbReference type="AlphaFoldDB" id="A0A378ILI0"/>
<dbReference type="PANTHER" id="PTHR40278:SF2">
    <property type="entry name" value="TYPE IV PILUS INNER MEMBRANE COMPONENT PILN"/>
    <property type="match status" value="1"/>
</dbReference>
<reference evidence="3 5" key="2">
    <citation type="submission" date="2018-06" db="EMBL/GenBank/DDBJ databases">
        <authorList>
            <consortium name="Pathogen Informatics"/>
            <person name="Doyle S."/>
        </authorList>
    </citation>
    <scope>NUCLEOTIDE SEQUENCE [LARGE SCALE GENOMIC DNA]</scope>
    <source>
        <strain evidence="3 5">NCTC12438</strain>
    </source>
</reference>
<dbReference type="Proteomes" id="UP000255316">
    <property type="component" value="Unassembled WGS sequence"/>
</dbReference>
<dbReference type="EMBL" id="LNXX01000014">
    <property type="protein sequence ID" value="KTC88515.1"/>
    <property type="molecule type" value="Genomic_DNA"/>
</dbReference>
<dbReference type="Proteomes" id="UP000054854">
    <property type="component" value="Unassembled WGS sequence"/>
</dbReference>
<keyword evidence="4" id="KW-1185">Reference proteome</keyword>
<protein>
    <submittedName>
        <fullName evidence="3">Tfp pilus assembly protein PilN</fullName>
    </submittedName>
</protein>
<accession>A0A378ILI0</accession>
<dbReference type="GO" id="GO:0043107">
    <property type="term" value="P:type IV pilus-dependent motility"/>
    <property type="evidence" value="ECO:0007669"/>
    <property type="project" value="TreeGrafter"/>
</dbReference>
<evidence type="ECO:0000313" key="3">
    <source>
        <dbReference type="EMBL" id="STX35996.1"/>
    </source>
</evidence>
<evidence type="ECO:0000313" key="5">
    <source>
        <dbReference type="Proteomes" id="UP000255316"/>
    </source>
</evidence>
<dbReference type="InterPro" id="IPR052534">
    <property type="entry name" value="Extracell_DNA_Util/SecSys_Comp"/>
</dbReference>
<evidence type="ECO:0000256" key="1">
    <source>
        <dbReference type="SAM" id="Phobius"/>
    </source>
</evidence>
<organism evidence="3 5">
    <name type="scientific">Legionella cincinnatiensis</name>
    <dbReference type="NCBI Taxonomy" id="28085"/>
    <lineage>
        <taxon>Bacteria</taxon>
        <taxon>Pseudomonadati</taxon>
        <taxon>Pseudomonadota</taxon>
        <taxon>Gammaproteobacteria</taxon>
        <taxon>Legionellales</taxon>
        <taxon>Legionellaceae</taxon>
        <taxon>Legionella</taxon>
    </lineage>
</organism>
<dbReference type="STRING" id="28085.Lcin_1392"/>
<keyword evidence="1" id="KW-1133">Transmembrane helix</keyword>